<proteinExistence type="predicted"/>
<feature type="non-terminal residue" evidence="1">
    <location>
        <position position="1"/>
    </location>
</feature>
<accession>A0A371G8R7</accession>
<protein>
    <submittedName>
        <fullName evidence="1">Uncharacterized protein</fullName>
    </submittedName>
</protein>
<comment type="caution">
    <text evidence="1">The sequence shown here is derived from an EMBL/GenBank/DDBJ whole genome shotgun (WGS) entry which is preliminary data.</text>
</comment>
<feature type="non-terminal residue" evidence="1">
    <location>
        <position position="163"/>
    </location>
</feature>
<gene>
    <name evidence="1" type="ORF">CR513_31667</name>
</gene>
<evidence type="ECO:0000313" key="1">
    <source>
        <dbReference type="EMBL" id="RDX86929.1"/>
    </source>
</evidence>
<sequence length="163" mass="18937">MTRSNTDPLYELDPEFELTLHRLRKARKIVVNNSSSSDSIINSNQFFINIFASSSNIFAEPSQMENNDRTLEELATPNVILLPRPPPHLILTHTQDNSKAHLRPEGEMKSWFFWPRLQVKTVISRELRKNAEYTINTHAKLLKKKEDGKNVSHHYCKAQILTR</sequence>
<reference evidence="1" key="1">
    <citation type="submission" date="2018-05" db="EMBL/GenBank/DDBJ databases">
        <title>Draft genome of Mucuna pruriens seed.</title>
        <authorList>
            <person name="Nnadi N.E."/>
            <person name="Vos R."/>
            <person name="Hasami M.H."/>
            <person name="Devisetty U.K."/>
            <person name="Aguiy J.C."/>
        </authorList>
    </citation>
    <scope>NUCLEOTIDE SEQUENCE [LARGE SCALE GENOMIC DNA]</scope>
    <source>
        <strain evidence="1">JCA_2017</strain>
    </source>
</reference>
<name>A0A371G8R7_MUCPR</name>
<dbReference type="Proteomes" id="UP000257109">
    <property type="component" value="Unassembled WGS sequence"/>
</dbReference>
<evidence type="ECO:0000313" key="2">
    <source>
        <dbReference type="Proteomes" id="UP000257109"/>
    </source>
</evidence>
<organism evidence="1 2">
    <name type="scientific">Mucuna pruriens</name>
    <name type="common">Velvet bean</name>
    <name type="synonym">Dolichos pruriens</name>
    <dbReference type="NCBI Taxonomy" id="157652"/>
    <lineage>
        <taxon>Eukaryota</taxon>
        <taxon>Viridiplantae</taxon>
        <taxon>Streptophyta</taxon>
        <taxon>Embryophyta</taxon>
        <taxon>Tracheophyta</taxon>
        <taxon>Spermatophyta</taxon>
        <taxon>Magnoliopsida</taxon>
        <taxon>eudicotyledons</taxon>
        <taxon>Gunneridae</taxon>
        <taxon>Pentapetalae</taxon>
        <taxon>rosids</taxon>
        <taxon>fabids</taxon>
        <taxon>Fabales</taxon>
        <taxon>Fabaceae</taxon>
        <taxon>Papilionoideae</taxon>
        <taxon>50 kb inversion clade</taxon>
        <taxon>NPAAA clade</taxon>
        <taxon>indigoferoid/millettioid clade</taxon>
        <taxon>Phaseoleae</taxon>
        <taxon>Mucuna</taxon>
    </lineage>
</organism>
<keyword evidence="2" id="KW-1185">Reference proteome</keyword>
<dbReference type="AlphaFoldDB" id="A0A371G8R7"/>
<dbReference type="EMBL" id="QJKJ01006373">
    <property type="protein sequence ID" value="RDX86929.1"/>
    <property type="molecule type" value="Genomic_DNA"/>
</dbReference>